<feature type="domain" description="HTH deoR-type" evidence="3">
    <location>
        <begin position="2"/>
        <end position="57"/>
    </location>
</feature>
<evidence type="ECO:0000313" key="5">
    <source>
        <dbReference type="Proteomes" id="UP001344906"/>
    </source>
</evidence>
<organism evidence="4 5">
    <name type="scientific">Dictyobacter halimunensis</name>
    <dbReference type="NCBI Taxonomy" id="3026934"/>
    <lineage>
        <taxon>Bacteria</taxon>
        <taxon>Bacillati</taxon>
        <taxon>Chloroflexota</taxon>
        <taxon>Ktedonobacteria</taxon>
        <taxon>Ktedonobacterales</taxon>
        <taxon>Dictyobacteraceae</taxon>
        <taxon>Dictyobacter</taxon>
    </lineage>
</organism>
<proteinExistence type="predicted"/>
<sequence>MRADRLLTILLLLQARGRMTARELAERLEVAERTIYRDLQALGQAGIPVYAEAGTGGGYSLIEEYQTRLTGLTKSEVRALAPSQSPGPLHDLGLGSALEAALLKLEAALSPHWHGDMDTVKRSIHLDSTGWLWTNEPVPFLSLLNEALWLGQKVEVDYCRHDGQVRRRIIDPYGLVAKSTAWYLVGAVEGQVRLFRVSRVRAVTLLTEGSQRPRDFDVRAYWETWQRSLEAGYTPYVVRLRLSPAGSQQLFESVDETVRLSMREEPIPDEQGWHHIAMTFSSLRHAQAIALGMGNLLEVLEPLELRESIRAQARQITALYDGL</sequence>
<dbReference type="Proteomes" id="UP001344906">
    <property type="component" value="Unassembled WGS sequence"/>
</dbReference>
<name>A0ABQ6G1S1_9CHLR</name>
<dbReference type="InterPro" id="IPR051534">
    <property type="entry name" value="CBASS_pafABC_assoc_protein"/>
</dbReference>
<dbReference type="InterPro" id="IPR028349">
    <property type="entry name" value="PafC-like"/>
</dbReference>
<dbReference type="InterPro" id="IPR036388">
    <property type="entry name" value="WH-like_DNA-bd_sf"/>
</dbReference>
<dbReference type="PANTHER" id="PTHR34580:SF1">
    <property type="entry name" value="PROTEIN PAFC"/>
    <property type="match status" value="1"/>
</dbReference>
<evidence type="ECO:0000259" key="3">
    <source>
        <dbReference type="PROSITE" id="PS51000"/>
    </source>
</evidence>
<dbReference type="PROSITE" id="PS52050">
    <property type="entry name" value="WYL"/>
    <property type="match status" value="1"/>
</dbReference>
<dbReference type="PANTHER" id="PTHR34580">
    <property type="match status" value="1"/>
</dbReference>
<gene>
    <name evidence="4" type="ORF">KDH_72950</name>
</gene>
<keyword evidence="2" id="KW-0804">Transcription</keyword>
<dbReference type="InterPro" id="IPR057727">
    <property type="entry name" value="WCX_dom"/>
</dbReference>
<dbReference type="InterPro" id="IPR013196">
    <property type="entry name" value="HTH_11"/>
</dbReference>
<dbReference type="PROSITE" id="PS51000">
    <property type="entry name" value="HTH_DEOR_2"/>
    <property type="match status" value="1"/>
</dbReference>
<dbReference type="PIRSF" id="PIRSF016838">
    <property type="entry name" value="PafC"/>
    <property type="match status" value="1"/>
</dbReference>
<dbReference type="Pfam" id="PF08279">
    <property type="entry name" value="HTH_11"/>
    <property type="match status" value="1"/>
</dbReference>
<evidence type="ECO:0000313" key="4">
    <source>
        <dbReference type="EMBL" id="GLV60476.1"/>
    </source>
</evidence>
<dbReference type="Pfam" id="PF13280">
    <property type="entry name" value="WYL"/>
    <property type="match status" value="1"/>
</dbReference>
<protein>
    <submittedName>
        <fullName evidence="4">Transcriptional regulator</fullName>
    </submittedName>
</protein>
<dbReference type="EMBL" id="BSRI01000002">
    <property type="protein sequence ID" value="GLV60476.1"/>
    <property type="molecule type" value="Genomic_DNA"/>
</dbReference>
<dbReference type="SUPFAM" id="SSF46785">
    <property type="entry name" value="Winged helix' DNA-binding domain"/>
    <property type="match status" value="1"/>
</dbReference>
<dbReference type="InterPro" id="IPR026881">
    <property type="entry name" value="WYL_dom"/>
</dbReference>
<comment type="caution">
    <text evidence="4">The sequence shown here is derived from an EMBL/GenBank/DDBJ whole genome shotgun (WGS) entry which is preliminary data.</text>
</comment>
<accession>A0ABQ6G1S1</accession>
<dbReference type="Pfam" id="PF25583">
    <property type="entry name" value="WCX"/>
    <property type="match status" value="1"/>
</dbReference>
<dbReference type="RefSeq" id="WP_338257555.1">
    <property type="nucleotide sequence ID" value="NZ_BSRI01000002.1"/>
</dbReference>
<reference evidence="4 5" key="1">
    <citation type="submission" date="2023-02" db="EMBL/GenBank/DDBJ databases">
        <title>Dictyobacter halimunensis sp. nov., a new member of the class Ktedonobacteria from forest soil in a geothermal area.</title>
        <authorList>
            <person name="Rachmania M.K."/>
            <person name="Ningsih F."/>
            <person name="Sakai Y."/>
            <person name="Yabe S."/>
            <person name="Yokota A."/>
            <person name="Sjamsuridzal W."/>
        </authorList>
    </citation>
    <scope>NUCLEOTIDE SEQUENCE [LARGE SCALE GENOMIC DNA]</scope>
    <source>
        <strain evidence="4 5">S3.2.2.5</strain>
    </source>
</reference>
<keyword evidence="5" id="KW-1185">Reference proteome</keyword>
<evidence type="ECO:0000256" key="2">
    <source>
        <dbReference type="ARBA" id="ARBA00023163"/>
    </source>
</evidence>
<evidence type="ECO:0000256" key="1">
    <source>
        <dbReference type="ARBA" id="ARBA00023015"/>
    </source>
</evidence>
<keyword evidence="1" id="KW-0805">Transcription regulation</keyword>
<dbReference type="InterPro" id="IPR001034">
    <property type="entry name" value="DeoR_HTH"/>
</dbReference>
<dbReference type="InterPro" id="IPR036390">
    <property type="entry name" value="WH_DNA-bd_sf"/>
</dbReference>
<dbReference type="Gene3D" id="1.10.10.10">
    <property type="entry name" value="Winged helix-like DNA-binding domain superfamily/Winged helix DNA-binding domain"/>
    <property type="match status" value="1"/>
</dbReference>